<keyword evidence="2" id="KW-0378">Hydrolase</keyword>
<comment type="caution">
    <text evidence="2">The sequence shown here is derived from an EMBL/GenBank/DDBJ whole genome shotgun (WGS) entry which is preliminary data.</text>
</comment>
<dbReference type="InterPro" id="IPR052722">
    <property type="entry name" value="PgpH_phosphodiesterase"/>
</dbReference>
<dbReference type="SUPFAM" id="SSF109604">
    <property type="entry name" value="HD-domain/PDEase-like"/>
    <property type="match status" value="1"/>
</dbReference>
<feature type="compositionally biased region" description="Low complexity" evidence="1">
    <location>
        <begin position="177"/>
        <end position="191"/>
    </location>
</feature>
<dbReference type="Gene3D" id="1.10.3210.10">
    <property type="entry name" value="Hypothetical protein af1432"/>
    <property type="match status" value="1"/>
</dbReference>
<accession>A0A645D6V1</accession>
<evidence type="ECO:0000256" key="1">
    <source>
        <dbReference type="SAM" id="MobiDB-lite"/>
    </source>
</evidence>
<proteinExistence type="predicted"/>
<evidence type="ECO:0000313" key="2">
    <source>
        <dbReference type="EMBL" id="MPM85096.1"/>
    </source>
</evidence>
<reference evidence="2" key="1">
    <citation type="submission" date="2019-08" db="EMBL/GenBank/DDBJ databases">
        <authorList>
            <person name="Kucharzyk K."/>
            <person name="Murdoch R.W."/>
            <person name="Higgins S."/>
            <person name="Loffler F."/>
        </authorList>
    </citation>
    <scope>NUCLEOTIDE SEQUENCE</scope>
</reference>
<protein>
    <submittedName>
        <fullName evidence="2">Cyclic-di-AMP phosphodiesterase PgpH</fullName>
        <ecNumber evidence="2">3.1.4.-</ecNumber>
    </submittedName>
</protein>
<sequence length="191" mass="21711">MENNFNGVNHHANLSPRMSSIIISNHVKDGLDLALSHKLCRIVRDMIQRHHGTDLIQFFYRLALQGENPVVESDYRYPGPLPHTREEVIVSLADACEAACRSLEKPTASKIEAMVNEIFRKRWRDGQLDDADLTIEELSRINESFVRTLTTMYHGRIAYPRDEENEDENDLFLAERPAPGAGPKAAQKSDV</sequence>
<gene>
    <name evidence="2" type="primary">pgpH_13</name>
    <name evidence="2" type="ORF">SDC9_132173</name>
</gene>
<dbReference type="AlphaFoldDB" id="A0A645D6V1"/>
<dbReference type="PANTHER" id="PTHR36442">
    <property type="entry name" value="CYCLIC-DI-AMP PHOSPHODIESTERASE PGPH"/>
    <property type="match status" value="1"/>
</dbReference>
<dbReference type="PANTHER" id="PTHR36442:SF1">
    <property type="entry name" value="CYCLIC-DI-AMP PHOSPHODIESTERASE PGPH"/>
    <property type="match status" value="1"/>
</dbReference>
<organism evidence="2">
    <name type="scientific">bioreactor metagenome</name>
    <dbReference type="NCBI Taxonomy" id="1076179"/>
    <lineage>
        <taxon>unclassified sequences</taxon>
        <taxon>metagenomes</taxon>
        <taxon>ecological metagenomes</taxon>
    </lineage>
</organism>
<feature type="region of interest" description="Disordered" evidence="1">
    <location>
        <begin position="161"/>
        <end position="191"/>
    </location>
</feature>
<dbReference type="EC" id="3.1.4.-" evidence="2"/>
<name>A0A645D6V1_9ZZZZ</name>
<dbReference type="EMBL" id="VSSQ01033485">
    <property type="protein sequence ID" value="MPM85096.1"/>
    <property type="molecule type" value="Genomic_DNA"/>
</dbReference>
<dbReference type="GO" id="GO:0016787">
    <property type="term" value="F:hydrolase activity"/>
    <property type="evidence" value="ECO:0007669"/>
    <property type="project" value="UniProtKB-KW"/>
</dbReference>